<dbReference type="Proteomes" id="UP000202420">
    <property type="component" value="Segment"/>
</dbReference>
<accession>A7K8B0</accession>
<dbReference type="EMBL" id="EF101928">
    <property type="protein sequence ID" value="ABT16284.1"/>
    <property type="molecule type" value="Genomic_DNA"/>
</dbReference>
<organism evidence="2 3">
    <name type="scientific">Chlorovirus heliozoae</name>
    <dbReference type="NCBI Taxonomy" id="322019"/>
    <lineage>
        <taxon>Viruses</taxon>
        <taxon>Varidnaviria</taxon>
        <taxon>Bamfordvirae</taxon>
        <taxon>Nucleocytoviricota</taxon>
        <taxon>Megaviricetes</taxon>
        <taxon>Algavirales</taxon>
        <taxon>Phycodnaviridae</taxon>
        <taxon>Chlorovirus</taxon>
    </lineage>
</organism>
<feature type="region of interest" description="Disordered" evidence="1">
    <location>
        <begin position="26"/>
        <end position="114"/>
    </location>
</feature>
<feature type="compositionally biased region" description="Polar residues" evidence="1">
    <location>
        <begin position="100"/>
        <end position="114"/>
    </location>
</feature>
<name>A7K8B0_9PHYC</name>
<evidence type="ECO:0000313" key="2">
    <source>
        <dbReference type="EMBL" id="ABT16284.1"/>
    </source>
</evidence>
<feature type="compositionally biased region" description="Low complexity" evidence="1">
    <location>
        <begin position="77"/>
        <end position="92"/>
    </location>
</feature>
<gene>
    <name evidence="2" type="primary">z150L</name>
    <name evidence="2" type="ORF">ATCV1_z150L</name>
</gene>
<reference evidence="2 3" key="1">
    <citation type="submission" date="2006-09" db="EMBL/GenBank/DDBJ databases">
        <title>Sequence and annotation of the 288-kb ATCV-1 virus that infects an endosymbiotic Chlorella strain of the heliozoon Acanthocystis turfacea.</title>
        <authorList>
            <person name="Fitzgerald L.A."/>
            <person name="Graves M.V."/>
            <person name="Li X."/>
            <person name="Pfitzner A.J.P."/>
            <person name="Hartigan J."/>
            <person name="Van Etten J.L."/>
        </authorList>
    </citation>
    <scope>NUCLEOTIDE SEQUENCE [LARGE SCALE GENOMIC DNA]</scope>
    <source>
        <strain evidence="2 3">ATCV-1</strain>
    </source>
</reference>
<proteinExistence type="predicted"/>
<sequence>MPLPPPRVPPLPCPFTLLLSRTSVPTISQSATSSRLATRPPATMSAALTTRRSHTASLSTWSSPLGLRPATSRSGTLSPRRPPSMLRSSAVSPPVPTSARWSTAPRSTLVATTS</sequence>
<dbReference type="GeneID" id="5470225"/>
<feature type="compositionally biased region" description="Polar residues" evidence="1">
    <location>
        <begin position="46"/>
        <end position="63"/>
    </location>
</feature>
<feature type="compositionally biased region" description="Polar residues" evidence="1">
    <location>
        <begin position="26"/>
        <end position="36"/>
    </location>
</feature>
<evidence type="ECO:0000256" key="1">
    <source>
        <dbReference type="SAM" id="MobiDB-lite"/>
    </source>
</evidence>
<protein>
    <submittedName>
        <fullName evidence="2">Uncharacterized protein z150L</fullName>
    </submittedName>
</protein>
<dbReference type="RefSeq" id="YP_001426631.1">
    <property type="nucleotide sequence ID" value="NC_008724.1"/>
</dbReference>
<dbReference type="KEGG" id="vg:5470225"/>
<evidence type="ECO:0000313" key="3">
    <source>
        <dbReference type="Proteomes" id="UP000202420"/>
    </source>
</evidence>
<keyword evidence="3" id="KW-1185">Reference proteome</keyword>